<organism evidence="1 2">
    <name type="scientific">Agrobacterium tomkonis CFBP 6623</name>
    <dbReference type="NCBI Taxonomy" id="1183432"/>
    <lineage>
        <taxon>Bacteria</taxon>
        <taxon>Pseudomonadati</taxon>
        <taxon>Pseudomonadota</taxon>
        <taxon>Alphaproteobacteria</taxon>
        <taxon>Hyphomicrobiales</taxon>
        <taxon>Rhizobiaceae</taxon>
        <taxon>Rhizobium/Agrobacterium group</taxon>
        <taxon>Agrobacterium</taxon>
        <taxon>Agrobacterium tumefaciens complex</taxon>
    </lineage>
</organism>
<keyword evidence="2" id="KW-1185">Reference proteome</keyword>
<dbReference type="Proteomes" id="UP000191988">
    <property type="component" value="Unassembled WGS sequence"/>
</dbReference>
<dbReference type="STRING" id="1183432.AGR3A_Cc360021"/>
<accession>A0A1S7PX97</accession>
<name>A0A1S7PX97_9HYPH</name>
<dbReference type="EMBL" id="FBWK01000030">
    <property type="protein sequence ID" value="CUX27967.1"/>
    <property type="molecule type" value="Genomic_DNA"/>
</dbReference>
<evidence type="ECO:0000313" key="1">
    <source>
        <dbReference type="EMBL" id="CUX27967.1"/>
    </source>
</evidence>
<dbReference type="AlphaFoldDB" id="A0A1S7PX97"/>
<sequence>MRLPARGRSLRRVSAGCLIGTDWPDVPTSVMPALSRYPASPGPWAEKTLLVAQTRVGWIPAQGRNDGEVERLYGIKTAAPYRCSAAKT</sequence>
<proteinExistence type="predicted"/>
<protein>
    <submittedName>
        <fullName evidence="1">Uncharacterized protein</fullName>
    </submittedName>
</protein>
<gene>
    <name evidence="1" type="ORF">AGR3A_Cc360021</name>
</gene>
<reference evidence="2" key="1">
    <citation type="submission" date="2016-01" db="EMBL/GenBank/DDBJ databases">
        <authorList>
            <person name="Regsiter A."/>
            <person name="william w."/>
        </authorList>
    </citation>
    <scope>NUCLEOTIDE SEQUENCE [LARGE SCALE GENOMIC DNA]</scope>
    <source>
        <strain evidence="2">CFBP 6623</strain>
    </source>
</reference>
<evidence type="ECO:0000313" key="2">
    <source>
        <dbReference type="Proteomes" id="UP000191988"/>
    </source>
</evidence>